<dbReference type="PANTHER" id="PTHR43179:SF12">
    <property type="entry name" value="GALACTOFURANOSYLTRANSFERASE GLFT2"/>
    <property type="match status" value="1"/>
</dbReference>
<organism evidence="5 6">
    <name type="scientific">Cesiribacter andamanensis AMV16</name>
    <dbReference type="NCBI Taxonomy" id="1279009"/>
    <lineage>
        <taxon>Bacteria</taxon>
        <taxon>Pseudomonadati</taxon>
        <taxon>Bacteroidota</taxon>
        <taxon>Cytophagia</taxon>
        <taxon>Cytophagales</taxon>
        <taxon>Cesiribacteraceae</taxon>
        <taxon>Cesiribacter</taxon>
    </lineage>
</organism>
<evidence type="ECO:0000256" key="2">
    <source>
        <dbReference type="ARBA" id="ARBA00022676"/>
    </source>
</evidence>
<feature type="domain" description="Glycosyltransferase 2-like" evidence="4">
    <location>
        <begin position="3"/>
        <end position="192"/>
    </location>
</feature>
<dbReference type="PANTHER" id="PTHR43179">
    <property type="entry name" value="RHAMNOSYLTRANSFERASE WBBL"/>
    <property type="match status" value="1"/>
</dbReference>
<keyword evidence="3 5" id="KW-0808">Transferase</keyword>
<keyword evidence="6" id="KW-1185">Reference proteome</keyword>
<dbReference type="eggNOG" id="COG1216">
    <property type="taxonomic scope" value="Bacteria"/>
</dbReference>
<dbReference type="Proteomes" id="UP000011910">
    <property type="component" value="Unassembled WGS sequence"/>
</dbReference>
<dbReference type="InterPro" id="IPR029044">
    <property type="entry name" value="Nucleotide-diphossugar_trans"/>
</dbReference>
<evidence type="ECO:0000259" key="4">
    <source>
        <dbReference type="Pfam" id="PF00535"/>
    </source>
</evidence>
<sequence length="272" mass="31812">MISIITSVHNQLGMNQLYMEYLTRYTHYPFELIVIDNASTDGTLEFFREHADVVIANEVNYSYPYCQNQGVRAARYDILAFLNNDILVSPEWDLRMLEVMQEHGLEIASFATNDHLENRKAQKALNRRWKRIKYPTQALFGTGKGSLQLMARLMYGNWERWCERRYQQFGKGIKEGFSGSSIIMRRSALEKLGPWDERLQAADFDLYFRSKDRSLQQGDIKPMMLATGVYIHHYQRLTSKAKRPAFVDAANHISLTDKWGDKARLYNEFVEN</sequence>
<dbReference type="STRING" id="1279009.ADICEAN_00861"/>
<protein>
    <submittedName>
        <fullName evidence="5">Putative glycosyl transferase</fullName>
    </submittedName>
</protein>
<dbReference type="SUPFAM" id="SSF53448">
    <property type="entry name" value="Nucleotide-diphospho-sugar transferases"/>
    <property type="match status" value="1"/>
</dbReference>
<dbReference type="OrthoDB" id="9771846at2"/>
<dbReference type="GO" id="GO:0016757">
    <property type="term" value="F:glycosyltransferase activity"/>
    <property type="evidence" value="ECO:0007669"/>
    <property type="project" value="UniProtKB-KW"/>
</dbReference>
<dbReference type="RefSeq" id="WP_009194263.1">
    <property type="nucleotide sequence ID" value="NZ_AODQ01000013.1"/>
</dbReference>
<dbReference type="Pfam" id="PF00535">
    <property type="entry name" value="Glycos_transf_2"/>
    <property type="match status" value="1"/>
</dbReference>
<comment type="similarity">
    <text evidence="1">Belongs to the glycosyltransferase 2 family.</text>
</comment>
<comment type="caution">
    <text evidence="5">The sequence shown here is derived from an EMBL/GenBank/DDBJ whole genome shotgun (WGS) entry which is preliminary data.</text>
</comment>
<evidence type="ECO:0000313" key="6">
    <source>
        <dbReference type="Proteomes" id="UP000011910"/>
    </source>
</evidence>
<evidence type="ECO:0000313" key="5">
    <source>
        <dbReference type="EMBL" id="EMR03990.1"/>
    </source>
</evidence>
<reference evidence="5 6" key="1">
    <citation type="journal article" date="2013" name="Genome Announc.">
        <title>Draft Genome Sequence of Cesiribacter andamanensis Strain AMV16T, Isolated from a Soil Sample from a Mud Volcano in the Andaman Islands, India.</title>
        <authorList>
            <person name="Shivaji S."/>
            <person name="Ara S."/>
            <person name="Begum Z."/>
            <person name="Srinivas T.N."/>
            <person name="Singh A."/>
            <person name="Kumar Pinnaka A."/>
        </authorList>
    </citation>
    <scope>NUCLEOTIDE SEQUENCE [LARGE SCALE GENOMIC DNA]</scope>
    <source>
        <strain evidence="5 6">AMV16</strain>
    </source>
</reference>
<name>M7NQI7_9BACT</name>
<dbReference type="InterPro" id="IPR001173">
    <property type="entry name" value="Glyco_trans_2-like"/>
</dbReference>
<evidence type="ECO:0000256" key="3">
    <source>
        <dbReference type="ARBA" id="ARBA00022679"/>
    </source>
</evidence>
<evidence type="ECO:0000256" key="1">
    <source>
        <dbReference type="ARBA" id="ARBA00006739"/>
    </source>
</evidence>
<proteinExistence type="inferred from homology"/>
<dbReference type="AlphaFoldDB" id="M7NQI7"/>
<gene>
    <name evidence="5" type="ORF">ADICEAN_00861</name>
</gene>
<dbReference type="EMBL" id="AODQ01000013">
    <property type="protein sequence ID" value="EMR03990.1"/>
    <property type="molecule type" value="Genomic_DNA"/>
</dbReference>
<accession>M7NQI7</accession>
<dbReference type="Gene3D" id="3.90.550.10">
    <property type="entry name" value="Spore Coat Polysaccharide Biosynthesis Protein SpsA, Chain A"/>
    <property type="match status" value="1"/>
</dbReference>
<keyword evidence="2" id="KW-0328">Glycosyltransferase</keyword>